<dbReference type="AlphaFoldDB" id="A0A163IS29"/>
<evidence type="ECO:0000256" key="2">
    <source>
        <dbReference type="ARBA" id="ARBA00022723"/>
    </source>
</evidence>
<evidence type="ECO:0000256" key="5">
    <source>
        <dbReference type="SAM" id="MobiDB-lite"/>
    </source>
</evidence>
<evidence type="ECO:0000313" key="7">
    <source>
        <dbReference type="EMBL" id="SAL94963.1"/>
    </source>
</evidence>
<feature type="domain" description="Succinylglutamate desuccinylase/Aspartoacylase catalytic" evidence="6">
    <location>
        <begin position="464"/>
        <end position="643"/>
    </location>
</feature>
<dbReference type="OrthoDB" id="5588846at2759"/>
<dbReference type="EMBL" id="LT550056">
    <property type="protein sequence ID" value="SAL94963.1"/>
    <property type="molecule type" value="Genomic_DNA"/>
</dbReference>
<dbReference type="GO" id="GO:0016788">
    <property type="term" value="F:hydrolase activity, acting on ester bonds"/>
    <property type="evidence" value="ECO:0007669"/>
    <property type="project" value="InterPro"/>
</dbReference>
<dbReference type="InterPro" id="IPR055438">
    <property type="entry name" value="AstE_AspA_cat"/>
</dbReference>
<evidence type="ECO:0000256" key="3">
    <source>
        <dbReference type="ARBA" id="ARBA00022801"/>
    </source>
</evidence>
<name>A0A163IS29_ABSGL</name>
<dbReference type="Proteomes" id="UP000078561">
    <property type="component" value="Unassembled WGS sequence"/>
</dbReference>
<evidence type="ECO:0000256" key="4">
    <source>
        <dbReference type="ARBA" id="ARBA00022833"/>
    </source>
</evidence>
<organism evidence="7">
    <name type="scientific">Absidia glauca</name>
    <name type="common">Pin mould</name>
    <dbReference type="NCBI Taxonomy" id="4829"/>
    <lineage>
        <taxon>Eukaryota</taxon>
        <taxon>Fungi</taxon>
        <taxon>Fungi incertae sedis</taxon>
        <taxon>Mucoromycota</taxon>
        <taxon>Mucoromycotina</taxon>
        <taxon>Mucoromycetes</taxon>
        <taxon>Mucorales</taxon>
        <taxon>Cunninghamellaceae</taxon>
        <taxon>Absidia</taxon>
    </lineage>
</organism>
<dbReference type="SUPFAM" id="SSF53187">
    <property type="entry name" value="Zn-dependent exopeptidases"/>
    <property type="match status" value="1"/>
</dbReference>
<evidence type="ECO:0000313" key="8">
    <source>
        <dbReference type="Proteomes" id="UP000078561"/>
    </source>
</evidence>
<comment type="cofactor">
    <cofactor evidence="1">
        <name>Zn(2+)</name>
        <dbReference type="ChEBI" id="CHEBI:29105"/>
    </cofactor>
</comment>
<dbReference type="InterPro" id="IPR011051">
    <property type="entry name" value="RmlC_Cupin_sf"/>
</dbReference>
<keyword evidence="3" id="KW-0378">Hydrolase</keyword>
<reference evidence="7" key="1">
    <citation type="submission" date="2016-04" db="EMBL/GenBank/DDBJ databases">
        <authorList>
            <person name="Evans L.H."/>
            <person name="Alamgir A."/>
            <person name="Owens N."/>
            <person name="Weber N.D."/>
            <person name="Virtaneva K."/>
            <person name="Barbian K."/>
            <person name="Babar A."/>
            <person name="Rosenke K."/>
        </authorList>
    </citation>
    <scope>NUCLEOTIDE SEQUENCE [LARGE SCALE GENOMIC DNA]</scope>
    <source>
        <strain evidence="7">CBS 101.48</strain>
    </source>
</reference>
<dbReference type="InParanoid" id="A0A163IS29"/>
<keyword evidence="2" id="KW-0479">Metal-binding</keyword>
<proteinExistence type="predicted"/>
<protein>
    <recommendedName>
        <fullName evidence="6">Succinylglutamate desuccinylase/Aspartoacylase catalytic domain-containing protein</fullName>
    </recommendedName>
</protein>
<dbReference type="PANTHER" id="PTHR37326">
    <property type="entry name" value="BLL3975 PROTEIN"/>
    <property type="match status" value="1"/>
</dbReference>
<evidence type="ECO:0000256" key="1">
    <source>
        <dbReference type="ARBA" id="ARBA00001947"/>
    </source>
</evidence>
<keyword evidence="4" id="KW-0862">Zinc</keyword>
<evidence type="ECO:0000259" key="6">
    <source>
        <dbReference type="Pfam" id="PF24827"/>
    </source>
</evidence>
<gene>
    <name evidence="7" type="primary">ABSGL_00257.1 scaffold 367</name>
</gene>
<feature type="region of interest" description="Disordered" evidence="5">
    <location>
        <begin position="1"/>
        <end position="21"/>
    </location>
</feature>
<dbReference type="OMA" id="AWIKMMT"/>
<dbReference type="InterPro" id="IPR053138">
    <property type="entry name" value="N-alpha-Ac-DABA_deacetylase"/>
</dbReference>
<dbReference type="SUPFAM" id="SSF51182">
    <property type="entry name" value="RmlC-like cupins"/>
    <property type="match status" value="1"/>
</dbReference>
<dbReference type="CDD" id="cd06251">
    <property type="entry name" value="M14_ASTE_ASPA-like"/>
    <property type="match status" value="1"/>
</dbReference>
<keyword evidence="8" id="KW-1185">Reference proteome</keyword>
<accession>A0A163IS29</accession>
<feature type="compositionally biased region" description="Polar residues" evidence="5">
    <location>
        <begin position="1"/>
        <end position="11"/>
    </location>
</feature>
<dbReference type="PANTHER" id="PTHR37326:SF1">
    <property type="entry name" value="BLL3975 PROTEIN"/>
    <property type="match status" value="1"/>
</dbReference>
<dbReference type="InterPro" id="IPR014710">
    <property type="entry name" value="RmlC-like_jellyroll"/>
</dbReference>
<dbReference type="Gene3D" id="2.60.120.10">
    <property type="entry name" value="Jelly Rolls"/>
    <property type="match status" value="1"/>
</dbReference>
<dbReference type="Pfam" id="PF05962">
    <property type="entry name" value="HutD"/>
    <property type="match status" value="1"/>
</dbReference>
<dbReference type="Gene3D" id="3.40.630.10">
    <property type="entry name" value="Zn peptidases"/>
    <property type="match status" value="1"/>
</dbReference>
<dbReference type="InterPro" id="IPR010282">
    <property type="entry name" value="Uncharacterised_HutD/Ves"/>
</dbReference>
<dbReference type="GO" id="GO:0046872">
    <property type="term" value="F:metal ion binding"/>
    <property type="evidence" value="ECO:0007669"/>
    <property type="project" value="UniProtKB-KW"/>
</dbReference>
<sequence length="755" mass="84259">MIPSTSNPSNQRKSRRESVIIESDSPDPSLLHVISLKPTKDYVQQNWKNGAGVTGQIAIYPPDKDFTKNQFFWRLSVNTILEQECPFSRFPGYRCTTVILPFQDTENATNQPVVILSHQGNKSSTNVKSLFPYTWDGNWATTCKVQEVPVKCLQLIFNPNIGSSRIDVDKLGSSAMEDEEDGLYCYGKKRLLGAFCLIYIVEGYVQIYLDEKHAHDYGNVSPQFLECGQTLLVERDEESSPSIMVVRPCDSKGVVGIQGIDATIICIQISEDKRNKWPSGDITGMNENKTAAKKEDTTPLNEPLYAFTSEPDSMDDKQADHNELIPSRRRSNIGRRRSLVAYNESGAQHPLSIVPDDTADHERTAALLKEQLANVPFAAENEGARRDSLAMLANSYDPTQLYKPDSISAIHIRADLPKPVVRDRLVVDEFAKNSTNTVWINMVTQGLNEWVRIPVIVLRGLEDGPVVGVTAAVHGNELNGVPCIHRVASQIDVTKLKGTVVAVPCVNVIGYLKFQREYADGRDLNRHFPGKEDGFASQVYCFHLMHKILSQFNYMIDLHTASFGRVNSYYVRADMNDPVAAQLAKLQKSQIILHNSGQDGTMRSAAAAKNIKAITVEIGNPQQFQDQYIQWSYWGVMRVLDHLGMYSLEGIEHSGQADEGPPHTILCSSGFWIYTRTGGVLECYPGVNTIIRKGDLIARMKDMFGNLVDEYFCPCTSMVIGRSSNPVALTGDRIIHLGVIKKKTETLARVAKENY</sequence>
<dbReference type="Pfam" id="PF24827">
    <property type="entry name" value="AstE_AspA_cat"/>
    <property type="match status" value="1"/>
</dbReference>